<keyword evidence="2" id="KW-0472">Membrane</keyword>
<dbReference type="InterPro" id="IPR013106">
    <property type="entry name" value="Ig_V-set"/>
</dbReference>
<sequence length="176" mass="19481">MWPFGSVLFLVLVGSPVSGTSGLKTITVKAGENVILPCRDPNINQVSVLEWNRTDLQENEYVFFYRSGEPFLAGQPESFKNRVFLKNNQTKDGDLSVVLKNLKIEDSGTYKSRVLKTGTKISLSQTLPICSIHLVVSPPDPKIISAEPGEDIILPSSICLCVLQETQEERFGELLL</sequence>
<dbReference type="OrthoDB" id="9983389at2759"/>
<keyword evidence="7" id="KW-1185">Reference proteome</keyword>
<evidence type="ECO:0000256" key="2">
    <source>
        <dbReference type="ARBA" id="ARBA00023136"/>
    </source>
</evidence>
<keyword evidence="4" id="KW-0732">Signal</keyword>
<dbReference type="PANTHER" id="PTHR24100">
    <property type="entry name" value="BUTYROPHILIN"/>
    <property type="match status" value="1"/>
</dbReference>
<dbReference type="Gene3D" id="2.60.40.10">
    <property type="entry name" value="Immunoglobulins"/>
    <property type="match status" value="1"/>
</dbReference>
<dbReference type="InterPro" id="IPR007110">
    <property type="entry name" value="Ig-like_dom"/>
</dbReference>
<comment type="subcellular location">
    <subcellularLocation>
        <location evidence="1">Membrane</location>
    </subcellularLocation>
</comment>
<dbReference type="GO" id="GO:0001817">
    <property type="term" value="P:regulation of cytokine production"/>
    <property type="evidence" value="ECO:0007669"/>
    <property type="project" value="TreeGrafter"/>
</dbReference>
<dbReference type="PROSITE" id="PS50835">
    <property type="entry name" value="IG_LIKE"/>
    <property type="match status" value="1"/>
</dbReference>
<dbReference type="EMBL" id="CM012454">
    <property type="protein sequence ID" value="RVE60917.1"/>
    <property type="molecule type" value="Genomic_DNA"/>
</dbReference>
<evidence type="ECO:0000313" key="6">
    <source>
        <dbReference type="EMBL" id="RVE60917.1"/>
    </source>
</evidence>
<evidence type="ECO:0000256" key="1">
    <source>
        <dbReference type="ARBA" id="ARBA00004370"/>
    </source>
</evidence>
<evidence type="ECO:0000259" key="5">
    <source>
        <dbReference type="PROSITE" id="PS50835"/>
    </source>
</evidence>
<evidence type="ECO:0000256" key="3">
    <source>
        <dbReference type="ARBA" id="ARBA00023319"/>
    </source>
</evidence>
<dbReference type="AlphaFoldDB" id="A0A3S2P9I7"/>
<evidence type="ECO:0000313" key="7">
    <source>
        <dbReference type="Proteomes" id="UP000283210"/>
    </source>
</evidence>
<organism evidence="6 7">
    <name type="scientific">Oryzias javanicus</name>
    <name type="common">Javanese ricefish</name>
    <name type="synonym">Aplocheilus javanicus</name>
    <dbReference type="NCBI Taxonomy" id="123683"/>
    <lineage>
        <taxon>Eukaryota</taxon>
        <taxon>Metazoa</taxon>
        <taxon>Chordata</taxon>
        <taxon>Craniata</taxon>
        <taxon>Vertebrata</taxon>
        <taxon>Euteleostomi</taxon>
        <taxon>Actinopterygii</taxon>
        <taxon>Neopterygii</taxon>
        <taxon>Teleostei</taxon>
        <taxon>Neoteleostei</taxon>
        <taxon>Acanthomorphata</taxon>
        <taxon>Ovalentaria</taxon>
        <taxon>Atherinomorphae</taxon>
        <taxon>Beloniformes</taxon>
        <taxon>Adrianichthyidae</taxon>
        <taxon>Oryziinae</taxon>
        <taxon>Oryzias</taxon>
    </lineage>
</organism>
<accession>A0A3S2P9I7</accession>
<dbReference type="GO" id="GO:0050852">
    <property type="term" value="P:T cell receptor signaling pathway"/>
    <property type="evidence" value="ECO:0007669"/>
    <property type="project" value="TreeGrafter"/>
</dbReference>
<reference evidence="6 7" key="1">
    <citation type="submission" date="2018-11" db="EMBL/GenBank/DDBJ databases">
        <authorList>
            <person name="Lopez-Roques C."/>
            <person name="Donnadieu C."/>
            <person name="Bouchez O."/>
            <person name="Klopp C."/>
            <person name="Cabau C."/>
            <person name="Zahm M."/>
        </authorList>
    </citation>
    <scope>NUCLEOTIDE SEQUENCE [LARGE SCALE GENOMIC DNA]</scope>
    <source>
        <strain evidence="6">RS831</strain>
        <tissue evidence="6">Whole body</tissue>
    </source>
</reference>
<dbReference type="GO" id="GO:0005102">
    <property type="term" value="F:signaling receptor binding"/>
    <property type="evidence" value="ECO:0007669"/>
    <property type="project" value="TreeGrafter"/>
</dbReference>
<keyword evidence="3" id="KW-0393">Immunoglobulin domain</keyword>
<feature type="chain" id="PRO_5018535583" description="Ig-like domain-containing protein" evidence="4">
    <location>
        <begin position="23"/>
        <end position="176"/>
    </location>
</feature>
<dbReference type="InterPro" id="IPR013783">
    <property type="entry name" value="Ig-like_fold"/>
</dbReference>
<dbReference type="InterPro" id="IPR050504">
    <property type="entry name" value="IgSF_BTN/MOG"/>
</dbReference>
<gene>
    <name evidence="6" type="ORF">OJAV_G00185480</name>
</gene>
<dbReference type="PANTHER" id="PTHR24100:SF151">
    <property type="entry name" value="ICOS LIGAND"/>
    <property type="match status" value="1"/>
</dbReference>
<feature type="signal peptide" evidence="4">
    <location>
        <begin position="1"/>
        <end position="22"/>
    </location>
</feature>
<reference evidence="6 7" key="2">
    <citation type="submission" date="2019-01" db="EMBL/GenBank/DDBJ databases">
        <title>A chromosome length genome reference of the Java medaka (oryzias javanicus).</title>
        <authorList>
            <person name="Herpin A."/>
            <person name="Takehana Y."/>
            <person name="Naruse K."/>
            <person name="Ansai S."/>
            <person name="Kawaguchi M."/>
        </authorList>
    </citation>
    <scope>NUCLEOTIDE SEQUENCE [LARGE SCALE GENOMIC DNA]</scope>
    <source>
        <strain evidence="6">RS831</strain>
        <tissue evidence="6">Whole body</tissue>
    </source>
</reference>
<feature type="domain" description="Ig-like" evidence="5">
    <location>
        <begin position="16"/>
        <end position="122"/>
    </location>
</feature>
<protein>
    <recommendedName>
        <fullName evidence="5">Ig-like domain-containing protein</fullName>
    </recommendedName>
</protein>
<dbReference type="GO" id="GO:0009897">
    <property type="term" value="C:external side of plasma membrane"/>
    <property type="evidence" value="ECO:0007669"/>
    <property type="project" value="TreeGrafter"/>
</dbReference>
<evidence type="ECO:0000256" key="4">
    <source>
        <dbReference type="SAM" id="SignalP"/>
    </source>
</evidence>
<dbReference type="InterPro" id="IPR036179">
    <property type="entry name" value="Ig-like_dom_sf"/>
</dbReference>
<dbReference type="SUPFAM" id="SSF48726">
    <property type="entry name" value="Immunoglobulin"/>
    <property type="match status" value="1"/>
</dbReference>
<dbReference type="Proteomes" id="UP000283210">
    <property type="component" value="Chromosome 18"/>
</dbReference>
<dbReference type="Pfam" id="PF07686">
    <property type="entry name" value="V-set"/>
    <property type="match status" value="1"/>
</dbReference>
<name>A0A3S2P9I7_ORYJA</name>
<proteinExistence type="predicted"/>